<dbReference type="OrthoDB" id="10613029at2759"/>
<accession>A0A9N8Q362</accession>
<gene>
    <name evidence="1" type="ORF">CINC_LOCUS9891</name>
</gene>
<dbReference type="Proteomes" id="UP001154114">
    <property type="component" value="Chromosome 30"/>
</dbReference>
<organism evidence="1 2">
    <name type="scientific">Chrysodeixis includens</name>
    <name type="common">Soybean looper</name>
    <name type="synonym">Pseudoplusia includens</name>
    <dbReference type="NCBI Taxonomy" id="689277"/>
    <lineage>
        <taxon>Eukaryota</taxon>
        <taxon>Metazoa</taxon>
        <taxon>Ecdysozoa</taxon>
        <taxon>Arthropoda</taxon>
        <taxon>Hexapoda</taxon>
        <taxon>Insecta</taxon>
        <taxon>Pterygota</taxon>
        <taxon>Neoptera</taxon>
        <taxon>Endopterygota</taxon>
        <taxon>Lepidoptera</taxon>
        <taxon>Glossata</taxon>
        <taxon>Ditrysia</taxon>
        <taxon>Noctuoidea</taxon>
        <taxon>Noctuidae</taxon>
        <taxon>Plusiinae</taxon>
        <taxon>Chrysodeixis</taxon>
    </lineage>
</organism>
<sequence length="250" mass="26038">MLLELSVEVGGHGHVGEHAMQLVRELVAASRLQTVDHRFLLLHRCGQLVYEPASERARVVLLEHVFVVHILEHNDSGGQPVVHVGLRAGALAQQTVAVAREQLGGARGARGRRGPGALRGPVRAGRVHYSRYPLSNAPMNACAPPNTSANSLLYLPCSDSIAFTKCVWASSLLCGDASSACPSEAACACAASTSGRSAAAPSGRSNVYMRRRSARRSAASGSSSARAASRMSLSTVACSAGRCAATAARS</sequence>
<protein>
    <submittedName>
        <fullName evidence="1">Uncharacterized protein</fullName>
    </submittedName>
</protein>
<evidence type="ECO:0000313" key="2">
    <source>
        <dbReference type="Proteomes" id="UP001154114"/>
    </source>
</evidence>
<reference evidence="1" key="1">
    <citation type="submission" date="2021-12" db="EMBL/GenBank/DDBJ databases">
        <authorList>
            <person name="King R."/>
        </authorList>
    </citation>
    <scope>NUCLEOTIDE SEQUENCE</scope>
</reference>
<dbReference type="EMBL" id="LR824033">
    <property type="protein sequence ID" value="CAD0206910.1"/>
    <property type="molecule type" value="Genomic_DNA"/>
</dbReference>
<dbReference type="AlphaFoldDB" id="A0A9N8Q362"/>
<proteinExistence type="predicted"/>
<keyword evidence="2" id="KW-1185">Reference proteome</keyword>
<name>A0A9N8Q362_CHRIL</name>
<evidence type="ECO:0000313" key="1">
    <source>
        <dbReference type="EMBL" id="CAD0206910.1"/>
    </source>
</evidence>